<evidence type="ECO:0000256" key="3">
    <source>
        <dbReference type="ARBA" id="ARBA00023125"/>
    </source>
</evidence>
<proteinExistence type="predicted"/>
<evidence type="ECO:0000313" key="11">
    <source>
        <dbReference type="Proteomes" id="UP000245609"/>
    </source>
</evidence>
<evidence type="ECO:0008006" key="12">
    <source>
        <dbReference type="Google" id="ProtNLM"/>
    </source>
</evidence>
<name>A0A2T9ZCM5_9FUNG</name>
<dbReference type="InterPro" id="IPR001766">
    <property type="entry name" value="Fork_head_dom"/>
</dbReference>
<dbReference type="InterPro" id="IPR036390">
    <property type="entry name" value="WH_DNA-bd_sf"/>
</dbReference>
<evidence type="ECO:0000256" key="4">
    <source>
        <dbReference type="ARBA" id="ARBA00023163"/>
    </source>
</evidence>
<evidence type="ECO:0000256" key="5">
    <source>
        <dbReference type="ARBA" id="ARBA00023242"/>
    </source>
</evidence>
<dbReference type="SMART" id="SM00240">
    <property type="entry name" value="FHA"/>
    <property type="match status" value="1"/>
</dbReference>
<dbReference type="InterPro" id="IPR036388">
    <property type="entry name" value="WH-like_DNA-bd_sf"/>
</dbReference>
<dbReference type="InterPro" id="IPR030456">
    <property type="entry name" value="TF_fork_head_CS_2"/>
</dbReference>
<reference evidence="10 11" key="1">
    <citation type="journal article" date="2018" name="MBio">
        <title>Comparative Genomics Reveals the Core Gene Toolbox for the Fungus-Insect Symbiosis.</title>
        <authorList>
            <person name="Wang Y."/>
            <person name="Stata M."/>
            <person name="Wang W."/>
            <person name="Stajich J.E."/>
            <person name="White M.M."/>
            <person name="Moncalvo J.M."/>
        </authorList>
    </citation>
    <scope>NUCLEOTIDE SEQUENCE [LARGE SCALE GENOMIC DNA]</scope>
    <source>
        <strain evidence="10 11">SC-DP-2</strain>
    </source>
</reference>
<comment type="caution">
    <text evidence="10">The sequence shown here is derived from an EMBL/GenBank/DDBJ whole genome shotgun (WGS) entry which is preliminary data.</text>
</comment>
<evidence type="ECO:0000259" key="9">
    <source>
        <dbReference type="PROSITE" id="PS50039"/>
    </source>
</evidence>
<dbReference type="PROSITE" id="PS50006">
    <property type="entry name" value="FHA_DOMAIN"/>
    <property type="match status" value="1"/>
</dbReference>
<dbReference type="CDD" id="cd00059">
    <property type="entry name" value="FH_FOX"/>
    <property type="match status" value="1"/>
</dbReference>
<keyword evidence="5 6" id="KW-0539">Nucleus</keyword>
<dbReference type="STRING" id="133381.A0A2T9ZCM5"/>
<dbReference type="Pfam" id="PF00498">
    <property type="entry name" value="FHA"/>
    <property type="match status" value="1"/>
</dbReference>
<feature type="region of interest" description="Disordered" evidence="7">
    <location>
        <begin position="314"/>
        <end position="336"/>
    </location>
</feature>
<dbReference type="OrthoDB" id="5954824at2759"/>
<sequence>MNNKSNSTLFAERLSSGNIEFPDLAYIEPPQHASKITRASRSKSAYSTINPQVLSSTNPPPLTKSSIPKKRQTKASKNPQLLKSQQQLDPPNYNSFDLPLTQNPQSLKRSAQDTYEPSISDSDHPSDFPQQHRLYQENTFPYPENNIPVDSFNMEPPFSTFNPHLDSLTGSYISESILENDVNCDKALIHANPDPTIGNPGIKDDLIQAYAKLEGSSINYFIQKLSVTLGRHSEGPEAADIVLGESKALSRKHARIFYNFLSQNFELEVYGKNGCFVDGFFIQRNTIIPLHHKTYILMGEANFYFLLPRSTPSPKEPSADELPANEHYSRNSSGSSETLAANEAHKVSTAFIPNLKYAAGIPGHDMVRILPSTARPLSMKTPKVYAKPLLSYASLIAQAINSTDEKKITLNGIYNFIMANFPYYREAQNGWQNSIRHNLSLNKAFEKVSRDPNQPGKGAFWKIKDQYKHQFENGVYKRMRRSSKKSRTSNESAVLSPDSSIDTLVTNKDDPENHSPALSDNSQN</sequence>
<dbReference type="InterPro" id="IPR008984">
    <property type="entry name" value="SMAD_FHA_dom_sf"/>
</dbReference>
<feature type="compositionally biased region" description="Polar residues" evidence="7">
    <location>
        <begin position="490"/>
        <end position="506"/>
    </location>
</feature>
<evidence type="ECO:0000256" key="2">
    <source>
        <dbReference type="ARBA" id="ARBA00023015"/>
    </source>
</evidence>
<dbReference type="CDD" id="cd22701">
    <property type="entry name" value="FHA_FKH1-like"/>
    <property type="match status" value="1"/>
</dbReference>
<dbReference type="SUPFAM" id="SSF49879">
    <property type="entry name" value="SMAD/FHA domain"/>
    <property type="match status" value="1"/>
</dbReference>
<dbReference type="SUPFAM" id="SSF46785">
    <property type="entry name" value="Winged helix' DNA-binding domain"/>
    <property type="match status" value="1"/>
</dbReference>
<dbReference type="EMBL" id="MBFS01000497">
    <property type="protein sequence ID" value="PVV02348.1"/>
    <property type="molecule type" value="Genomic_DNA"/>
</dbReference>
<keyword evidence="2" id="KW-0805">Transcription regulation</keyword>
<keyword evidence="11" id="KW-1185">Reference proteome</keyword>
<dbReference type="Proteomes" id="UP000245609">
    <property type="component" value="Unassembled WGS sequence"/>
</dbReference>
<accession>A0A2T9ZCM5</accession>
<feature type="compositionally biased region" description="Polar residues" evidence="7">
    <location>
        <begin position="37"/>
        <end position="57"/>
    </location>
</feature>
<dbReference type="Gene3D" id="1.10.10.10">
    <property type="entry name" value="Winged helix-like DNA-binding domain superfamily/Winged helix DNA-binding domain"/>
    <property type="match status" value="1"/>
</dbReference>
<organism evidence="10 11">
    <name type="scientific">Smittium megazygosporum</name>
    <dbReference type="NCBI Taxonomy" id="133381"/>
    <lineage>
        <taxon>Eukaryota</taxon>
        <taxon>Fungi</taxon>
        <taxon>Fungi incertae sedis</taxon>
        <taxon>Zoopagomycota</taxon>
        <taxon>Kickxellomycotina</taxon>
        <taxon>Harpellomycetes</taxon>
        <taxon>Harpellales</taxon>
        <taxon>Legeriomycetaceae</taxon>
        <taxon>Smittium</taxon>
    </lineage>
</organism>
<dbReference type="PROSITE" id="PS00658">
    <property type="entry name" value="FORK_HEAD_2"/>
    <property type="match status" value="1"/>
</dbReference>
<dbReference type="GO" id="GO:0000978">
    <property type="term" value="F:RNA polymerase II cis-regulatory region sequence-specific DNA binding"/>
    <property type="evidence" value="ECO:0007669"/>
    <property type="project" value="TreeGrafter"/>
</dbReference>
<feature type="domain" description="Fork-head" evidence="9">
    <location>
        <begin position="387"/>
        <end position="481"/>
    </location>
</feature>
<keyword evidence="4" id="KW-0804">Transcription</keyword>
<dbReference type="Gene3D" id="2.60.200.20">
    <property type="match status" value="1"/>
</dbReference>
<dbReference type="FunFam" id="1.10.10.10:FF:000030">
    <property type="entry name" value="Forkhead box protein K2"/>
    <property type="match status" value="1"/>
</dbReference>
<feature type="domain" description="FHA" evidence="8">
    <location>
        <begin position="227"/>
        <end position="282"/>
    </location>
</feature>
<comment type="subcellular location">
    <subcellularLocation>
        <location evidence="1 6">Nucleus</location>
    </subcellularLocation>
</comment>
<feature type="DNA-binding region" description="Fork-head" evidence="6">
    <location>
        <begin position="387"/>
        <end position="481"/>
    </location>
</feature>
<evidence type="ECO:0000256" key="7">
    <source>
        <dbReference type="SAM" id="MobiDB-lite"/>
    </source>
</evidence>
<dbReference type="Pfam" id="PF00250">
    <property type="entry name" value="Forkhead"/>
    <property type="match status" value="1"/>
</dbReference>
<dbReference type="PRINTS" id="PR00053">
    <property type="entry name" value="FORKHEAD"/>
</dbReference>
<dbReference type="PANTHER" id="PTHR45881:SF1">
    <property type="entry name" value="FORK HEAD PROTEIN HOMOLOG 2"/>
    <property type="match status" value="1"/>
</dbReference>
<dbReference type="PANTHER" id="PTHR45881">
    <property type="entry name" value="CHECKPOINT SUPPRESSOR 1-LIKE, ISOFORM A-RELATED"/>
    <property type="match status" value="1"/>
</dbReference>
<dbReference type="PROSITE" id="PS50039">
    <property type="entry name" value="FORK_HEAD_3"/>
    <property type="match status" value="1"/>
</dbReference>
<evidence type="ECO:0000313" key="10">
    <source>
        <dbReference type="EMBL" id="PVV02348.1"/>
    </source>
</evidence>
<evidence type="ECO:0000256" key="6">
    <source>
        <dbReference type="PROSITE-ProRule" id="PRU00089"/>
    </source>
</evidence>
<protein>
    <recommendedName>
        <fullName evidence="12">Fork-head domain-containing protein</fullName>
    </recommendedName>
</protein>
<dbReference type="SMART" id="SM00339">
    <property type="entry name" value="FH"/>
    <property type="match status" value="1"/>
</dbReference>
<feature type="region of interest" description="Disordered" evidence="7">
    <location>
        <begin position="478"/>
        <end position="524"/>
    </location>
</feature>
<dbReference type="InterPro" id="IPR000253">
    <property type="entry name" value="FHA_dom"/>
</dbReference>
<dbReference type="AlphaFoldDB" id="A0A2T9ZCM5"/>
<feature type="compositionally biased region" description="Polar residues" evidence="7">
    <location>
        <begin position="75"/>
        <end position="120"/>
    </location>
</feature>
<keyword evidence="3 6" id="KW-0238">DNA-binding</keyword>
<gene>
    <name evidence="10" type="ORF">BB560_003199</name>
</gene>
<evidence type="ECO:0000259" key="8">
    <source>
        <dbReference type="PROSITE" id="PS50006"/>
    </source>
</evidence>
<dbReference type="GO" id="GO:0000981">
    <property type="term" value="F:DNA-binding transcription factor activity, RNA polymerase II-specific"/>
    <property type="evidence" value="ECO:0007669"/>
    <property type="project" value="TreeGrafter"/>
</dbReference>
<evidence type="ECO:0000256" key="1">
    <source>
        <dbReference type="ARBA" id="ARBA00004123"/>
    </source>
</evidence>
<dbReference type="GO" id="GO:0005634">
    <property type="term" value="C:nucleus"/>
    <property type="evidence" value="ECO:0007669"/>
    <property type="project" value="UniProtKB-SubCell"/>
</dbReference>
<feature type="region of interest" description="Disordered" evidence="7">
    <location>
        <begin position="32"/>
        <end position="130"/>
    </location>
</feature>
<feature type="compositionally biased region" description="Basic residues" evidence="7">
    <location>
        <begin position="478"/>
        <end position="487"/>
    </location>
</feature>